<accession>A0A1M6JR68</accession>
<evidence type="ECO:0000313" key="2">
    <source>
        <dbReference type="EMBL" id="SHJ49142.1"/>
    </source>
</evidence>
<dbReference type="Pfam" id="PF03929">
    <property type="entry name" value="PepSY_TM"/>
    <property type="match status" value="1"/>
</dbReference>
<protein>
    <submittedName>
        <fullName evidence="2">Uncharacterized iron-regulated membrane protein</fullName>
    </submittedName>
</protein>
<dbReference type="PANTHER" id="PTHR34219:SF3">
    <property type="entry name" value="BLL7967 PROTEIN"/>
    <property type="match status" value="1"/>
</dbReference>
<sequence length="381" mass="43525">MKKPLKKLILQLHLWIGLLTGLVVFIEGVTGAIYVFSGEITEWVDADKHRIPGEPGVAYMPASELQALAQEAIEEKDASLLRFFITNDPKSSIAFTFRKLNPDALFYHDYMETYKTVYLNPYTGKVLKVENTKWEFFNMIMWLHMTLLLNYSLGGTIVAWGVLGFVLLIVSGLILWWPNNKTVRKKRLTFLWKPEFGWKRKNFDLHAVLGFYIIALALIISISGLFYSFHFVSDSLRWIANGGQTIKRPFPTTAEVIPSSDMQPIDIAFQASLLKTPNADSYVVKLPRKPEFPYVVRAYMSKDVYYHRVVHYYDGQTGGLLQTDTREDLTNGEHYSNMNYDIHVGSIGGLPTKILAFLACLIIASLPVTGFLIWRNKSYKI</sequence>
<dbReference type="STRING" id="156994.SAMN04488028_101289"/>
<gene>
    <name evidence="2" type="ORF">SAMN04488028_101289</name>
</gene>
<dbReference type="EMBL" id="FRAA01000001">
    <property type="protein sequence ID" value="SHJ49142.1"/>
    <property type="molecule type" value="Genomic_DNA"/>
</dbReference>
<keyword evidence="1" id="KW-0472">Membrane</keyword>
<evidence type="ECO:0000256" key="1">
    <source>
        <dbReference type="SAM" id="Phobius"/>
    </source>
</evidence>
<feature type="transmembrane region" description="Helical" evidence="1">
    <location>
        <begin position="209"/>
        <end position="229"/>
    </location>
</feature>
<dbReference type="InterPro" id="IPR005625">
    <property type="entry name" value="PepSY-ass_TM"/>
</dbReference>
<feature type="transmembrane region" description="Helical" evidence="1">
    <location>
        <begin position="12"/>
        <end position="36"/>
    </location>
</feature>
<keyword evidence="3" id="KW-1185">Reference proteome</keyword>
<reference evidence="3" key="1">
    <citation type="submission" date="2016-11" db="EMBL/GenBank/DDBJ databases">
        <authorList>
            <person name="Varghese N."/>
            <person name="Submissions S."/>
        </authorList>
    </citation>
    <scope>NUCLEOTIDE SEQUENCE [LARGE SCALE GENOMIC DNA]</scope>
    <source>
        <strain evidence="3">DSM 26134</strain>
    </source>
</reference>
<dbReference type="Proteomes" id="UP000184474">
    <property type="component" value="Unassembled WGS sequence"/>
</dbReference>
<dbReference type="PANTHER" id="PTHR34219">
    <property type="entry name" value="IRON-REGULATED INNER MEMBRANE PROTEIN-RELATED"/>
    <property type="match status" value="1"/>
</dbReference>
<keyword evidence="1" id="KW-0812">Transmembrane</keyword>
<feature type="transmembrane region" description="Helical" evidence="1">
    <location>
        <begin position="157"/>
        <end position="177"/>
    </location>
</feature>
<proteinExistence type="predicted"/>
<evidence type="ECO:0000313" key="3">
    <source>
        <dbReference type="Proteomes" id="UP000184474"/>
    </source>
</evidence>
<organism evidence="2 3">
    <name type="scientific">Reichenbachiella agariperforans</name>
    <dbReference type="NCBI Taxonomy" id="156994"/>
    <lineage>
        <taxon>Bacteria</taxon>
        <taxon>Pseudomonadati</taxon>
        <taxon>Bacteroidota</taxon>
        <taxon>Cytophagia</taxon>
        <taxon>Cytophagales</taxon>
        <taxon>Reichenbachiellaceae</taxon>
        <taxon>Reichenbachiella</taxon>
    </lineage>
</organism>
<dbReference type="RefSeq" id="WP_073118753.1">
    <property type="nucleotide sequence ID" value="NZ_FRAA01000001.1"/>
</dbReference>
<keyword evidence="1" id="KW-1133">Transmembrane helix</keyword>
<dbReference type="AlphaFoldDB" id="A0A1M6JR68"/>
<name>A0A1M6JR68_REIAG</name>
<feature type="transmembrane region" description="Helical" evidence="1">
    <location>
        <begin position="354"/>
        <end position="374"/>
    </location>
</feature>